<proteinExistence type="predicted"/>
<feature type="transmembrane region" description="Helical" evidence="2">
    <location>
        <begin position="176"/>
        <end position="202"/>
    </location>
</feature>
<evidence type="ECO:0000313" key="3">
    <source>
        <dbReference type="EMBL" id="RFS83942.1"/>
    </source>
</evidence>
<name>A0A372GFH6_9ACTN</name>
<dbReference type="EMBL" id="QVNQ01000005">
    <property type="protein sequence ID" value="RFS83942.1"/>
    <property type="molecule type" value="Genomic_DNA"/>
</dbReference>
<keyword evidence="2" id="KW-1133">Transmembrane helix</keyword>
<dbReference type="RefSeq" id="WP_117400627.1">
    <property type="nucleotide sequence ID" value="NZ_QVNQ01000005.1"/>
</dbReference>
<comment type="caution">
    <text evidence="3">The sequence shown here is derived from an EMBL/GenBank/DDBJ whole genome shotgun (WGS) entry which is preliminary data.</text>
</comment>
<feature type="compositionally biased region" description="Low complexity" evidence="1">
    <location>
        <begin position="1"/>
        <end position="15"/>
    </location>
</feature>
<dbReference type="PANTHER" id="PTHR37305:SF1">
    <property type="entry name" value="MEMBRANE PROTEIN"/>
    <property type="match status" value="1"/>
</dbReference>
<dbReference type="AlphaFoldDB" id="A0A372GFH6"/>
<dbReference type="PANTHER" id="PTHR37305">
    <property type="entry name" value="INTEGRAL MEMBRANE PROTEIN-RELATED"/>
    <property type="match status" value="1"/>
</dbReference>
<dbReference type="Proteomes" id="UP000262882">
    <property type="component" value="Unassembled WGS sequence"/>
</dbReference>
<sequence>MSPATTGAATSGADARPAQAPPAYSRPGFGRLMLAEWTKIRTVRSTLWSLILLFLLVLGFTALFVGLTVAQWDDMKPEDQASITADPVSFILGSGFFLGQLTICVLGVLIIASEYSTGMIRASLLAVPRRLPMLWAKATVFGLVVLVLGVVVSFVSFFIGAALFGDKASVSLGDDGVLRAVIGGGLYLAMLGLFALAVGAIVRHPAGGITGVIGFVLVLAPLASLLPGSIGEHVHAYLPSEAGYLISKAHQGEDDILSPWEGYGVFALWTAALLGIASVLLKRRDA</sequence>
<feature type="transmembrane region" description="Helical" evidence="2">
    <location>
        <begin position="263"/>
        <end position="281"/>
    </location>
</feature>
<organism evidence="3 4">
    <name type="scientific">Actinomadura spongiicola</name>
    <dbReference type="NCBI Taxonomy" id="2303421"/>
    <lineage>
        <taxon>Bacteria</taxon>
        <taxon>Bacillati</taxon>
        <taxon>Actinomycetota</taxon>
        <taxon>Actinomycetes</taxon>
        <taxon>Streptosporangiales</taxon>
        <taxon>Thermomonosporaceae</taxon>
        <taxon>Actinomadura</taxon>
    </lineage>
</organism>
<evidence type="ECO:0000256" key="2">
    <source>
        <dbReference type="SAM" id="Phobius"/>
    </source>
</evidence>
<dbReference type="OrthoDB" id="3297477at2"/>
<gene>
    <name evidence="3" type="ORF">D0T12_17240</name>
</gene>
<dbReference type="Pfam" id="PF12730">
    <property type="entry name" value="ABC2_membrane_4"/>
    <property type="match status" value="1"/>
</dbReference>
<keyword evidence="2" id="KW-0472">Membrane</keyword>
<feature type="transmembrane region" description="Helical" evidence="2">
    <location>
        <begin position="47"/>
        <end position="70"/>
    </location>
</feature>
<feature type="transmembrane region" description="Helical" evidence="2">
    <location>
        <begin position="90"/>
        <end position="113"/>
    </location>
</feature>
<feature type="transmembrane region" description="Helical" evidence="2">
    <location>
        <begin position="209"/>
        <end position="230"/>
    </location>
</feature>
<feature type="transmembrane region" description="Helical" evidence="2">
    <location>
        <begin position="134"/>
        <end position="164"/>
    </location>
</feature>
<keyword evidence="2" id="KW-0812">Transmembrane</keyword>
<feature type="region of interest" description="Disordered" evidence="1">
    <location>
        <begin position="1"/>
        <end position="22"/>
    </location>
</feature>
<keyword evidence="4" id="KW-1185">Reference proteome</keyword>
<evidence type="ECO:0000313" key="4">
    <source>
        <dbReference type="Proteomes" id="UP000262882"/>
    </source>
</evidence>
<evidence type="ECO:0000256" key="1">
    <source>
        <dbReference type="SAM" id="MobiDB-lite"/>
    </source>
</evidence>
<accession>A0A372GFH6</accession>
<protein>
    <submittedName>
        <fullName evidence="3">ABC transporter permease</fullName>
    </submittedName>
</protein>
<reference evidence="3 4" key="1">
    <citation type="submission" date="2018-08" db="EMBL/GenBank/DDBJ databases">
        <title>Actinomadura spongicola sp. nov., isolated from marine sponge Leucetta chagosensis.</title>
        <authorList>
            <person name="Li L."/>
            <person name="Lin H.W."/>
        </authorList>
    </citation>
    <scope>NUCLEOTIDE SEQUENCE [LARGE SCALE GENOMIC DNA]</scope>
    <source>
        <strain evidence="3 4">LHW52907</strain>
    </source>
</reference>